<feature type="chain" id="PRO_5045223508" description="Secreted protein" evidence="1">
    <location>
        <begin position="29"/>
        <end position="68"/>
    </location>
</feature>
<feature type="signal peptide" evidence="1">
    <location>
        <begin position="1"/>
        <end position="28"/>
    </location>
</feature>
<dbReference type="RefSeq" id="WP_397086379.1">
    <property type="nucleotide sequence ID" value="NZ_JBITGY010000008.1"/>
</dbReference>
<dbReference type="EMBL" id="JBITGY010000008">
    <property type="protein sequence ID" value="MFI6501660.1"/>
    <property type="molecule type" value="Genomic_DNA"/>
</dbReference>
<organism evidence="2 3">
    <name type="scientific">Nonomuraea typhae</name>
    <dbReference type="NCBI Taxonomy" id="2603600"/>
    <lineage>
        <taxon>Bacteria</taxon>
        <taxon>Bacillati</taxon>
        <taxon>Actinomycetota</taxon>
        <taxon>Actinomycetes</taxon>
        <taxon>Streptosporangiales</taxon>
        <taxon>Streptosporangiaceae</taxon>
        <taxon>Nonomuraea</taxon>
    </lineage>
</organism>
<name>A0ABW7Z0H4_9ACTN</name>
<keyword evidence="3" id="KW-1185">Reference proteome</keyword>
<proteinExistence type="predicted"/>
<gene>
    <name evidence="2" type="ORF">ACIBG2_30070</name>
</gene>
<evidence type="ECO:0000256" key="1">
    <source>
        <dbReference type="SAM" id="SignalP"/>
    </source>
</evidence>
<accession>A0ABW7Z0H4</accession>
<dbReference type="Proteomes" id="UP001612741">
    <property type="component" value="Unassembled WGS sequence"/>
</dbReference>
<reference evidence="2 3" key="1">
    <citation type="submission" date="2024-10" db="EMBL/GenBank/DDBJ databases">
        <title>The Natural Products Discovery Center: Release of the First 8490 Sequenced Strains for Exploring Actinobacteria Biosynthetic Diversity.</title>
        <authorList>
            <person name="Kalkreuter E."/>
            <person name="Kautsar S.A."/>
            <person name="Yang D."/>
            <person name="Bader C.D."/>
            <person name="Teijaro C.N."/>
            <person name="Fluegel L."/>
            <person name="Davis C.M."/>
            <person name="Simpson J.R."/>
            <person name="Lauterbach L."/>
            <person name="Steele A.D."/>
            <person name="Gui C."/>
            <person name="Meng S."/>
            <person name="Li G."/>
            <person name="Viehrig K."/>
            <person name="Ye F."/>
            <person name="Su P."/>
            <person name="Kiefer A.F."/>
            <person name="Nichols A."/>
            <person name="Cepeda A.J."/>
            <person name="Yan W."/>
            <person name="Fan B."/>
            <person name="Jiang Y."/>
            <person name="Adhikari A."/>
            <person name="Zheng C.-J."/>
            <person name="Schuster L."/>
            <person name="Cowan T.M."/>
            <person name="Smanski M.J."/>
            <person name="Chevrette M.G."/>
            <person name="De Carvalho L.P.S."/>
            <person name="Shen B."/>
        </authorList>
    </citation>
    <scope>NUCLEOTIDE SEQUENCE [LARGE SCALE GENOMIC DNA]</scope>
    <source>
        <strain evidence="2 3">NPDC050545</strain>
    </source>
</reference>
<evidence type="ECO:0000313" key="2">
    <source>
        <dbReference type="EMBL" id="MFI6501660.1"/>
    </source>
</evidence>
<keyword evidence="1" id="KW-0732">Signal</keyword>
<evidence type="ECO:0008006" key="4">
    <source>
        <dbReference type="Google" id="ProtNLM"/>
    </source>
</evidence>
<protein>
    <recommendedName>
        <fullName evidence="4">Secreted protein</fullName>
    </recommendedName>
</protein>
<comment type="caution">
    <text evidence="2">The sequence shown here is derived from an EMBL/GenBank/DDBJ whole genome shotgun (WGS) entry which is preliminary data.</text>
</comment>
<evidence type="ECO:0000313" key="3">
    <source>
        <dbReference type="Proteomes" id="UP001612741"/>
    </source>
</evidence>
<sequence>MSRTTRLLTVTALTASGLLLAVAPSANATVDPATVICVAETAVDVTGLIDPASPAVPAEVPALHCLQP</sequence>